<reference evidence="2 3" key="1">
    <citation type="submission" date="2020-08" db="EMBL/GenBank/DDBJ databases">
        <authorList>
            <person name="Koutsovoulos G."/>
            <person name="Danchin GJ E."/>
        </authorList>
    </citation>
    <scope>NUCLEOTIDE SEQUENCE [LARGE SCALE GENOMIC DNA]</scope>
</reference>
<keyword evidence="1" id="KW-0732">Signal</keyword>
<proteinExistence type="predicted"/>
<accession>A0A6V7WU54</accession>
<evidence type="ECO:0000256" key="1">
    <source>
        <dbReference type="SAM" id="SignalP"/>
    </source>
</evidence>
<sequence length="141" mass="16569">MYFYFLFFLMSFLEGKAAENLYFYDEFSDLPLSRLPQLEKSLDLATELLNEEKRSSSRSLTDNNNNPLLIRLVSNSLIKKFGGIKTKNDVRVRLFNSPTKPKSTNYRLVRISDEQNRQEKVENMPSLNRNIANPLLRQLWT</sequence>
<name>A0A6V7WU54_MELEN</name>
<dbReference type="AlphaFoldDB" id="A0A6V7WU54"/>
<protein>
    <submittedName>
        <fullName evidence="2">Uncharacterized protein</fullName>
    </submittedName>
</protein>
<feature type="chain" id="PRO_5027728529" evidence="1">
    <location>
        <begin position="19"/>
        <end position="141"/>
    </location>
</feature>
<gene>
    <name evidence="2" type="ORF">MENT_LOCUS43373</name>
</gene>
<dbReference type="Proteomes" id="UP000580250">
    <property type="component" value="Unassembled WGS sequence"/>
</dbReference>
<dbReference type="EMBL" id="CAJEWN010000816">
    <property type="protein sequence ID" value="CAD2190578.1"/>
    <property type="molecule type" value="Genomic_DNA"/>
</dbReference>
<comment type="caution">
    <text evidence="2">The sequence shown here is derived from an EMBL/GenBank/DDBJ whole genome shotgun (WGS) entry which is preliminary data.</text>
</comment>
<evidence type="ECO:0000313" key="2">
    <source>
        <dbReference type="EMBL" id="CAD2190578.1"/>
    </source>
</evidence>
<organism evidence="2 3">
    <name type="scientific">Meloidogyne enterolobii</name>
    <name type="common">Root-knot nematode worm</name>
    <name type="synonym">Meloidogyne mayaguensis</name>
    <dbReference type="NCBI Taxonomy" id="390850"/>
    <lineage>
        <taxon>Eukaryota</taxon>
        <taxon>Metazoa</taxon>
        <taxon>Ecdysozoa</taxon>
        <taxon>Nematoda</taxon>
        <taxon>Chromadorea</taxon>
        <taxon>Rhabditida</taxon>
        <taxon>Tylenchina</taxon>
        <taxon>Tylenchomorpha</taxon>
        <taxon>Tylenchoidea</taxon>
        <taxon>Meloidogynidae</taxon>
        <taxon>Meloidogyninae</taxon>
        <taxon>Meloidogyne</taxon>
    </lineage>
</organism>
<feature type="signal peptide" evidence="1">
    <location>
        <begin position="1"/>
        <end position="18"/>
    </location>
</feature>
<evidence type="ECO:0000313" key="3">
    <source>
        <dbReference type="Proteomes" id="UP000580250"/>
    </source>
</evidence>